<dbReference type="PANTHER" id="PTHR12289:SF44">
    <property type="entry name" value="OUTER MEMBRANE PROTEIN (SAM35), PUTATIVE (AFU_ORTHOLOGUE AFUA_1G13180)-RELATED"/>
    <property type="match status" value="1"/>
</dbReference>
<dbReference type="GO" id="GO:0001401">
    <property type="term" value="C:SAM complex"/>
    <property type="evidence" value="ECO:0007669"/>
    <property type="project" value="TreeGrafter"/>
</dbReference>
<name>N1Q372_DOTSN</name>
<reference evidence="3 4" key="2">
    <citation type="journal article" date="2012" name="PLoS Pathog.">
        <title>Diverse lifestyles and strategies of plant pathogenesis encoded in the genomes of eighteen Dothideomycetes fungi.</title>
        <authorList>
            <person name="Ohm R.A."/>
            <person name="Feau N."/>
            <person name="Henrissat B."/>
            <person name="Schoch C.L."/>
            <person name="Horwitz B.A."/>
            <person name="Barry K.W."/>
            <person name="Condon B.J."/>
            <person name="Copeland A.C."/>
            <person name="Dhillon B."/>
            <person name="Glaser F."/>
            <person name="Hesse C.N."/>
            <person name="Kosti I."/>
            <person name="LaButti K."/>
            <person name="Lindquist E.A."/>
            <person name="Lucas S."/>
            <person name="Salamov A.A."/>
            <person name="Bradshaw R.E."/>
            <person name="Ciuffetti L."/>
            <person name="Hamelin R.C."/>
            <person name="Kema G.H.J."/>
            <person name="Lawrence C."/>
            <person name="Scott J.A."/>
            <person name="Spatafora J.W."/>
            <person name="Turgeon B.G."/>
            <person name="de Wit P.J.G.M."/>
            <person name="Zhong S."/>
            <person name="Goodwin S.B."/>
            <person name="Grigoriev I.V."/>
        </authorList>
    </citation>
    <scope>NUCLEOTIDE SEQUENCE [LARGE SCALE GENOMIC DNA]</scope>
    <source>
        <strain evidence="4">NZE10 / CBS 128990</strain>
    </source>
</reference>
<dbReference type="InterPro" id="IPR021211">
    <property type="entry name" value="SAM35"/>
</dbReference>
<dbReference type="Pfam" id="PF17171">
    <property type="entry name" value="GST_C_6"/>
    <property type="match status" value="1"/>
</dbReference>
<dbReference type="Proteomes" id="UP000016933">
    <property type="component" value="Unassembled WGS sequence"/>
</dbReference>
<dbReference type="OrthoDB" id="198787at2759"/>
<feature type="domain" description="Thioredoxin-like fold" evidence="2">
    <location>
        <begin position="83"/>
        <end position="178"/>
    </location>
</feature>
<dbReference type="Pfam" id="PF10806">
    <property type="entry name" value="SAM35"/>
    <property type="match status" value="1"/>
</dbReference>
<dbReference type="STRING" id="675120.N1Q372"/>
<dbReference type="HOGENOM" id="CLU_055680_0_0_1"/>
<protein>
    <recommendedName>
        <fullName evidence="5">Thioredoxin-like fold domain-containing protein</fullName>
    </recommendedName>
</protein>
<evidence type="ECO:0000259" key="2">
    <source>
        <dbReference type="Pfam" id="PF17172"/>
    </source>
</evidence>
<dbReference type="AlphaFoldDB" id="N1Q372"/>
<feature type="domain" description="Metaxin glutathione S-transferase" evidence="1">
    <location>
        <begin position="230"/>
        <end position="296"/>
    </location>
</feature>
<proteinExistence type="predicted"/>
<dbReference type="GO" id="GO:0007005">
    <property type="term" value="P:mitochondrion organization"/>
    <property type="evidence" value="ECO:0007669"/>
    <property type="project" value="TreeGrafter"/>
</dbReference>
<dbReference type="InterPro" id="IPR050931">
    <property type="entry name" value="Mito_Protein_Transport_Metaxin"/>
</dbReference>
<accession>N1Q372</accession>
<dbReference type="eggNOG" id="KOG3028">
    <property type="taxonomic scope" value="Eukaryota"/>
</dbReference>
<dbReference type="OMA" id="RNAWLYT"/>
<dbReference type="InterPro" id="IPR033468">
    <property type="entry name" value="Metaxin_GST"/>
</dbReference>
<evidence type="ECO:0000259" key="1">
    <source>
        <dbReference type="Pfam" id="PF17171"/>
    </source>
</evidence>
<keyword evidence="4" id="KW-1185">Reference proteome</keyword>
<dbReference type="EMBL" id="KB446535">
    <property type="protein sequence ID" value="EME50122.1"/>
    <property type="molecule type" value="Genomic_DNA"/>
</dbReference>
<evidence type="ECO:0000313" key="4">
    <source>
        <dbReference type="Proteomes" id="UP000016933"/>
    </source>
</evidence>
<dbReference type="PANTHER" id="PTHR12289">
    <property type="entry name" value="METAXIN RELATED"/>
    <property type="match status" value="1"/>
</dbReference>
<dbReference type="CDD" id="cd03193">
    <property type="entry name" value="GST_C_Metaxin"/>
    <property type="match status" value="1"/>
</dbReference>
<reference evidence="4" key="1">
    <citation type="journal article" date="2012" name="PLoS Genet.">
        <title>The genomes of the fungal plant pathogens Cladosporium fulvum and Dothistroma septosporum reveal adaptation to different hosts and lifestyles but also signatures of common ancestry.</title>
        <authorList>
            <person name="de Wit P.J.G.M."/>
            <person name="van der Burgt A."/>
            <person name="Oekmen B."/>
            <person name="Stergiopoulos I."/>
            <person name="Abd-Elsalam K.A."/>
            <person name="Aerts A.L."/>
            <person name="Bahkali A.H."/>
            <person name="Beenen H.G."/>
            <person name="Chettri P."/>
            <person name="Cox M.P."/>
            <person name="Datema E."/>
            <person name="de Vries R.P."/>
            <person name="Dhillon B."/>
            <person name="Ganley A.R."/>
            <person name="Griffiths S.A."/>
            <person name="Guo Y."/>
            <person name="Hamelin R.C."/>
            <person name="Henrissat B."/>
            <person name="Kabir M.S."/>
            <person name="Jashni M.K."/>
            <person name="Kema G."/>
            <person name="Klaubauf S."/>
            <person name="Lapidus A."/>
            <person name="Levasseur A."/>
            <person name="Lindquist E."/>
            <person name="Mehrabi R."/>
            <person name="Ohm R.A."/>
            <person name="Owen T.J."/>
            <person name="Salamov A."/>
            <person name="Schwelm A."/>
            <person name="Schijlen E."/>
            <person name="Sun H."/>
            <person name="van den Burg H.A."/>
            <person name="van Ham R.C.H.J."/>
            <person name="Zhang S."/>
            <person name="Goodwin S.B."/>
            <person name="Grigoriev I.V."/>
            <person name="Collemare J."/>
            <person name="Bradshaw R.E."/>
        </authorList>
    </citation>
    <scope>NUCLEOTIDE SEQUENCE [LARGE SCALE GENOMIC DNA]</scope>
    <source>
        <strain evidence="4">NZE10 / CBS 128990</strain>
    </source>
</reference>
<dbReference type="InterPro" id="IPR012336">
    <property type="entry name" value="Thioredoxin-like_fold"/>
</dbReference>
<dbReference type="Pfam" id="PF17172">
    <property type="entry name" value="GST_N_4"/>
    <property type="match status" value="1"/>
</dbReference>
<organism evidence="3 4">
    <name type="scientific">Dothistroma septosporum (strain NZE10 / CBS 128990)</name>
    <name type="common">Red band needle blight fungus</name>
    <name type="synonym">Mycosphaerella pini</name>
    <dbReference type="NCBI Taxonomy" id="675120"/>
    <lineage>
        <taxon>Eukaryota</taxon>
        <taxon>Fungi</taxon>
        <taxon>Dikarya</taxon>
        <taxon>Ascomycota</taxon>
        <taxon>Pezizomycotina</taxon>
        <taxon>Dothideomycetes</taxon>
        <taxon>Dothideomycetidae</taxon>
        <taxon>Mycosphaerellales</taxon>
        <taxon>Mycosphaerellaceae</taxon>
        <taxon>Dothistroma</taxon>
    </lineage>
</organism>
<gene>
    <name evidence="3" type="ORF">DOTSEDRAFT_85352</name>
</gene>
<evidence type="ECO:0008006" key="5">
    <source>
        <dbReference type="Google" id="ProtNLM"/>
    </source>
</evidence>
<evidence type="ECO:0000313" key="3">
    <source>
        <dbReference type="EMBL" id="EME50122.1"/>
    </source>
</evidence>
<sequence>MPNDDREPHALIPLSTTENAAVLPKRSIWSLPPPVKRVFDKFPLVTYEANELPARAPKKRQKHVLHVFTTKEDAESGRPSFNPGCLKWQTYLRFAGLELETVVSSNHASPTGVLPFLQPATPATDPVAGNKMRKWLEAREEVRGIKEPEDVRYKVYMSLLDHRVRKAWLYQLYLDPRNRDLVHSLYVAPCSTQGFVQMAITRQLREAASVEMVKSAGSTDVSTLDLVHDAEEAFEALSVLLGDEDWFFGLVEPSLFDASVFAYTCLILDRNMGWKHNPLIEILAKHDNLVQHRKRILKEYF</sequence>